<keyword evidence="6" id="KW-0067">ATP-binding</keyword>
<dbReference type="EMBL" id="LWCI01000026">
    <property type="protein sequence ID" value="KZS67379.1"/>
    <property type="molecule type" value="Genomic_DNA"/>
</dbReference>
<dbReference type="InterPro" id="IPR000719">
    <property type="entry name" value="Prot_kinase_dom"/>
</dbReference>
<evidence type="ECO:0000256" key="3">
    <source>
        <dbReference type="ARBA" id="ARBA00022679"/>
    </source>
</evidence>
<dbReference type="RefSeq" id="WP_075509360.1">
    <property type="nucleotide sequence ID" value="NZ_CP089224.1"/>
</dbReference>
<protein>
    <recommendedName>
        <fullName evidence="1">non-specific serine/threonine protein kinase</fullName>
        <ecNumber evidence="1">2.7.11.1</ecNumber>
    </recommendedName>
</protein>
<dbReference type="GO" id="GO:0005524">
    <property type="term" value="F:ATP binding"/>
    <property type="evidence" value="ECO:0007669"/>
    <property type="project" value="UniProtKB-KW"/>
</dbReference>
<evidence type="ECO:0000256" key="7">
    <source>
        <dbReference type="SAM" id="MobiDB-lite"/>
    </source>
</evidence>
<evidence type="ECO:0000256" key="1">
    <source>
        <dbReference type="ARBA" id="ARBA00012513"/>
    </source>
</evidence>
<evidence type="ECO:0000256" key="2">
    <source>
        <dbReference type="ARBA" id="ARBA00022527"/>
    </source>
</evidence>
<dbReference type="Gene3D" id="1.10.510.10">
    <property type="entry name" value="Transferase(Phosphotransferase) domain 1"/>
    <property type="match status" value="1"/>
</dbReference>
<feature type="region of interest" description="Disordered" evidence="7">
    <location>
        <begin position="119"/>
        <end position="142"/>
    </location>
</feature>
<keyword evidence="5" id="KW-0418">Kinase</keyword>
<dbReference type="PANTHER" id="PTHR43289">
    <property type="entry name" value="MITOGEN-ACTIVATED PROTEIN KINASE KINASE KINASE 20-RELATED"/>
    <property type="match status" value="1"/>
</dbReference>
<dbReference type="Proteomes" id="UP000077342">
    <property type="component" value="Unassembled WGS sequence"/>
</dbReference>
<comment type="caution">
    <text evidence="9">The sequence shown here is derived from an EMBL/GenBank/DDBJ whole genome shotgun (WGS) entry which is preliminary data.</text>
</comment>
<keyword evidence="4" id="KW-0547">Nucleotide-binding</keyword>
<evidence type="ECO:0000313" key="10">
    <source>
        <dbReference type="Proteomes" id="UP000077342"/>
    </source>
</evidence>
<evidence type="ECO:0000256" key="6">
    <source>
        <dbReference type="ARBA" id="ARBA00022840"/>
    </source>
</evidence>
<dbReference type="PANTHER" id="PTHR43289:SF6">
    <property type="entry name" value="SERINE_THREONINE-PROTEIN KINASE NEKL-3"/>
    <property type="match status" value="1"/>
</dbReference>
<evidence type="ECO:0000256" key="4">
    <source>
        <dbReference type="ARBA" id="ARBA00022741"/>
    </source>
</evidence>
<evidence type="ECO:0000256" key="5">
    <source>
        <dbReference type="ARBA" id="ARBA00022777"/>
    </source>
</evidence>
<proteinExistence type="predicted"/>
<keyword evidence="10" id="KW-1185">Reference proteome</keyword>
<reference evidence="10" key="1">
    <citation type="submission" date="2016-04" db="EMBL/GenBank/DDBJ databases">
        <authorList>
            <person name="Strapagiel D."/>
            <person name="Borowka P."/>
            <person name="Marciniak B."/>
            <person name="Bakula Z."/>
            <person name="Van Ingen J."/>
            <person name="Safianowska A."/>
            <person name="Dziadek J."/>
            <person name="Jagielski T."/>
        </authorList>
    </citation>
    <scope>NUCLEOTIDE SEQUENCE [LARGE SCALE GENOMIC DNA]</scope>
    <source>
        <strain evidence="10">1010001458</strain>
    </source>
</reference>
<dbReference type="InterPro" id="IPR011009">
    <property type="entry name" value="Kinase-like_dom_sf"/>
</dbReference>
<accession>A0A164EDL8</accession>
<evidence type="ECO:0000259" key="8">
    <source>
        <dbReference type="PROSITE" id="PS50011"/>
    </source>
</evidence>
<dbReference type="AlphaFoldDB" id="A0A164EDL8"/>
<dbReference type="PROSITE" id="PS50011">
    <property type="entry name" value="PROTEIN_KINASE_DOM"/>
    <property type="match status" value="1"/>
</dbReference>
<sequence length="151" mass="15785">MITTVAYASPELLQGWPLDARTDIYSLGCTLFHLLAGHAPFSDRPGLDAVMMAHIQHPAPRLSDYVAGLPAALDGVVATAMAKDPGDRYQTAGEFARAVRAALAVGCAPRLRFANPPAAHVDSAAPRQSEATQAAGPASLARVQWARSAGQ</sequence>
<evidence type="ECO:0000313" key="9">
    <source>
        <dbReference type="EMBL" id="KZS67379.1"/>
    </source>
</evidence>
<feature type="domain" description="Protein kinase" evidence="8">
    <location>
        <begin position="1"/>
        <end position="103"/>
    </location>
</feature>
<organism evidence="9 10">
    <name type="scientific">Mycobacterium ostraviense</name>
    <dbReference type="NCBI Taxonomy" id="2738409"/>
    <lineage>
        <taxon>Bacteria</taxon>
        <taxon>Bacillati</taxon>
        <taxon>Actinomycetota</taxon>
        <taxon>Actinomycetes</taxon>
        <taxon>Mycobacteriales</taxon>
        <taxon>Mycobacteriaceae</taxon>
        <taxon>Mycobacterium</taxon>
    </lineage>
</organism>
<keyword evidence="3" id="KW-0808">Transferase</keyword>
<dbReference type="SUPFAM" id="SSF56112">
    <property type="entry name" value="Protein kinase-like (PK-like)"/>
    <property type="match status" value="1"/>
</dbReference>
<dbReference type="Pfam" id="PF00069">
    <property type="entry name" value="Pkinase"/>
    <property type="match status" value="1"/>
</dbReference>
<keyword evidence="2" id="KW-0723">Serine/threonine-protein kinase</keyword>
<dbReference type="EC" id="2.7.11.1" evidence="1"/>
<gene>
    <name evidence="9" type="ORF">A4G28_27015</name>
</gene>
<dbReference type="GO" id="GO:0004674">
    <property type="term" value="F:protein serine/threonine kinase activity"/>
    <property type="evidence" value="ECO:0007669"/>
    <property type="project" value="UniProtKB-KW"/>
</dbReference>
<name>A0A164EDL8_9MYCO</name>